<name>A0A8J3ZSK9_9ACTN</name>
<reference evidence="1" key="1">
    <citation type="submission" date="2021-01" db="EMBL/GenBank/DDBJ databases">
        <title>Whole genome shotgun sequence of Virgisporangium ochraceum NBRC 16418.</title>
        <authorList>
            <person name="Komaki H."/>
            <person name="Tamura T."/>
        </authorList>
    </citation>
    <scope>NUCLEOTIDE SEQUENCE</scope>
    <source>
        <strain evidence="1">NBRC 16418</strain>
    </source>
</reference>
<accession>A0A8J3ZSK9</accession>
<protein>
    <submittedName>
        <fullName evidence="1">Uncharacterized protein</fullName>
    </submittedName>
</protein>
<dbReference type="AlphaFoldDB" id="A0A8J3ZSK9"/>
<evidence type="ECO:0000313" key="1">
    <source>
        <dbReference type="EMBL" id="GIJ67283.1"/>
    </source>
</evidence>
<organism evidence="1 2">
    <name type="scientific">Virgisporangium ochraceum</name>
    <dbReference type="NCBI Taxonomy" id="65505"/>
    <lineage>
        <taxon>Bacteria</taxon>
        <taxon>Bacillati</taxon>
        <taxon>Actinomycetota</taxon>
        <taxon>Actinomycetes</taxon>
        <taxon>Micromonosporales</taxon>
        <taxon>Micromonosporaceae</taxon>
        <taxon>Virgisporangium</taxon>
    </lineage>
</organism>
<keyword evidence="2" id="KW-1185">Reference proteome</keyword>
<sequence length="69" mass="7715">MGDLGQVAAYRIGAAGQVEVVAGHGRRVRTPGLVGSRKRDVSRVRRRADTLEPDPRICRHLWLLIDVRE</sequence>
<dbReference type="EMBL" id="BOPH01000024">
    <property type="protein sequence ID" value="GIJ67283.1"/>
    <property type="molecule type" value="Genomic_DNA"/>
</dbReference>
<proteinExistence type="predicted"/>
<gene>
    <name evidence="1" type="ORF">Voc01_022000</name>
</gene>
<evidence type="ECO:0000313" key="2">
    <source>
        <dbReference type="Proteomes" id="UP000635606"/>
    </source>
</evidence>
<dbReference type="Proteomes" id="UP000635606">
    <property type="component" value="Unassembled WGS sequence"/>
</dbReference>
<comment type="caution">
    <text evidence="1">The sequence shown here is derived from an EMBL/GenBank/DDBJ whole genome shotgun (WGS) entry which is preliminary data.</text>
</comment>